<reference evidence="2" key="1">
    <citation type="submission" date="2022-07" db="EMBL/GenBank/DDBJ databases">
        <title>Phylogenomic reconstructions and comparative analyses of Kickxellomycotina fungi.</title>
        <authorList>
            <person name="Reynolds N.K."/>
            <person name="Stajich J.E."/>
            <person name="Barry K."/>
            <person name="Grigoriev I.V."/>
            <person name="Crous P."/>
            <person name="Smith M.E."/>
        </authorList>
    </citation>
    <scope>NUCLEOTIDE SEQUENCE</scope>
    <source>
        <strain evidence="2">RSA 1196</strain>
    </source>
</reference>
<dbReference type="EMBL" id="JANBPY010003535">
    <property type="protein sequence ID" value="KAJ1951236.1"/>
    <property type="molecule type" value="Genomic_DNA"/>
</dbReference>
<organism evidence="2 3">
    <name type="scientific">Dispira parvispora</name>
    <dbReference type="NCBI Taxonomy" id="1520584"/>
    <lineage>
        <taxon>Eukaryota</taxon>
        <taxon>Fungi</taxon>
        <taxon>Fungi incertae sedis</taxon>
        <taxon>Zoopagomycota</taxon>
        <taxon>Kickxellomycotina</taxon>
        <taxon>Dimargaritomycetes</taxon>
        <taxon>Dimargaritales</taxon>
        <taxon>Dimargaritaceae</taxon>
        <taxon>Dispira</taxon>
    </lineage>
</organism>
<sequence>MSTASFVNILFSRAAPPSKTLFSVNPSTDPQTIPSLSAAELPLFKRRHSSHVMHRVERQPVTRSQSTTSANTVVESDPSTFSFRRSAVVNDNDSVYTLSKGPSESLIHLAKRDTSAKPWLASFFAPQFSPYNRTLWVPSQGEGIQSGADNAVGKFQKLSKSGRQSRPIDLTLNQPTQQLFIGAKKTVVQCEHIVGVWLGEDLMWVVPQPPGWSGAAWLGTSLCIVYHLRGKLKHLCLYTSDDTVYQKWVYILYDMVMKRQPLTGLEDWERYYQMVAERLWSKGTSTLANTIDISRAQELFQKYHVLNLATHQELKDLARSGQPTLSKTKFMELVERSAYLPMSASCRTAELGNAVPNARCMDGSVRSKSRKTTSAFT</sequence>
<evidence type="ECO:0000313" key="2">
    <source>
        <dbReference type="EMBL" id="KAJ1951236.1"/>
    </source>
</evidence>
<comment type="caution">
    <text evidence="2">The sequence shown here is derived from an EMBL/GenBank/DDBJ whole genome shotgun (WGS) entry which is preliminary data.</text>
</comment>
<protein>
    <submittedName>
        <fullName evidence="2">Uncharacterized protein</fullName>
    </submittedName>
</protein>
<feature type="region of interest" description="Disordered" evidence="1">
    <location>
        <begin position="51"/>
        <end position="75"/>
    </location>
</feature>
<evidence type="ECO:0000313" key="3">
    <source>
        <dbReference type="Proteomes" id="UP001150925"/>
    </source>
</evidence>
<evidence type="ECO:0000256" key="1">
    <source>
        <dbReference type="SAM" id="MobiDB-lite"/>
    </source>
</evidence>
<dbReference type="AlphaFoldDB" id="A0A9W8AP13"/>
<keyword evidence="3" id="KW-1185">Reference proteome</keyword>
<feature type="compositionally biased region" description="Polar residues" evidence="1">
    <location>
        <begin position="61"/>
        <end position="75"/>
    </location>
</feature>
<dbReference type="Proteomes" id="UP001150925">
    <property type="component" value="Unassembled WGS sequence"/>
</dbReference>
<accession>A0A9W8AP13</accession>
<feature type="non-terminal residue" evidence="2">
    <location>
        <position position="377"/>
    </location>
</feature>
<name>A0A9W8AP13_9FUNG</name>
<gene>
    <name evidence="2" type="ORF">IWQ62_006446</name>
</gene>
<proteinExistence type="predicted"/>